<sequence>MSSTDKPKPAVDTSKFSTSGELREYTIRPLLWEELPLTKELRLEIGFVTGTHHLETFWKTDPGSIFGAITDDGELYGVCAVPFVGLDMAYLALLGVAAKWRRRGIGKRLLDESLRHVGTQNIYLHCLPSQRRRQQRRRVEAAVVAKYAVAEGDKHNLQLYSRELKSLGPGKPNVSALVQSVPGVVVEAVGEETLPMVVRYDERVFGCPRQKFVELSLAEADVRTAVARRGSKRVCGYGFSSGDIYGNRIVRGIFADSEDIAEALMASVLQDAPLVTVVVQMRDAEEAYFEKKIGLKRCSDIKTLFRWPFRDADFTKIYALG</sequence>
<keyword evidence="2" id="KW-1185">Reference proteome</keyword>
<accession>A0ACB7SXM3</accession>
<dbReference type="EMBL" id="CM023482">
    <property type="protein sequence ID" value="KAH6939706.1"/>
    <property type="molecule type" value="Genomic_DNA"/>
</dbReference>
<protein>
    <submittedName>
        <fullName evidence="1">Uncharacterized protein</fullName>
    </submittedName>
</protein>
<evidence type="ECO:0000313" key="1">
    <source>
        <dbReference type="EMBL" id="KAH6939706.1"/>
    </source>
</evidence>
<reference evidence="1" key="1">
    <citation type="submission" date="2020-05" db="EMBL/GenBank/DDBJ databases">
        <title>Large-scale comparative analyses of tick genomes elucidate their genetic diversity and vector capacities.</title>
        <authorList>
            <person name="Jia N."/>
            <person name="Wang J."/>
            <person name="Shi W."/>
            <person name="Du L."/>
            <person name="Sun Y."/>
            <person name="Zhan W."/>
            <person name="Jiang J."/>
            <person name="Wang Q."/>
            <person name="Zhang B."/>
            <person name="Ji P."/>
            <person name="Sakyi L.B."/>
            <person name="Cui X."/>
            <person name="Yuan T."/>
            <person name="Jiang B."/>
            <person name="Yang W."/>
            <person name="Lam T.T.-Y."/>
            <person name="Chang Q."/>
            <person name="Ding S."/>
            <person name="Wang X."/>
            <person name="Zhu J."/>
            <person name="Ruan X."/>
            <person name="Zhao L."/>
            <person name="Wei J."/>
            <person name="Que T."/>
            <person name="Du C."/>
            <person name="Cheng J."/>
            <person name="Dai P."/>
            <person name="Han X."/>
            <person name="Huang E."/>
            <person name="Gao Y."/>
            <person name="Liu J."/>
            <person name="Shao H."/>
            <person name="Ye R."/>
            <person name="Li L."/>
            <person name="Wei W."/>
            <person name="Wang X."/>
            <person name="Wang C."/>
            <person name="Yang T."/>
            <person name="Huo Q."/>
            <person name="Li W."/>
            <person name="Guo W."/>
            <person name="Chen H."/>
            <person name="Zhou L."/>
            <person name="Ni X."/>
            <person name="Tian J."/>
            <person name="Zhou Y."/>
            <person name="Sheng Y."/>
            <person name="Liu T."/>
            <person name="Pan Y."/>
            <person name="Xia L."/>
            <person name="Li J."/>
            <person name="Zhao F."/>
            <person name="Cao W."/>
        </authorList>
    </citation>
    <scope>NUCLEOTIDE SEQUENCE</scope>
    <source>
        <strain evidence="1">Hyas-2018</strain>
    </source>
</reference>
<proteinExistence type="predicted"/>
<gene>
    <name evidence="1" type="ORF">HPB50_020942</name>
</gene>
<comment type="caution">
    <text evidence="1">The sequence shown here is derived from an EMBL/GenBank/DDBJ whole genome shotgun (WGS) entry which is preliminary data.</text>
</comment>
<evidence type="ECO:0000313" key="2">
    <source>
        <dbReference type="Proteomes" id="UP000821845"/>
    </source>
</evidence>
<dbReference type="Proteomes" id="UP000821845">
    <property type="component" value="Chromosome 2"/>
</dbReference>
<organism evidence="1 2">
    <name type="scientific">Hyalomma asiaticum</name>
    <name type="common">Tick</name>
    <dbReference type="NCBI Taxonomy" id="266040"/>
    <lineage>
        <taxon>Eukaryota</taxon>
        <taxon>Metazoa</taxon>
        <taxon>Ecdysozoa</taxon>
        <taxon>Arthropoda</taxon>
        <taxon>Chelicerata</taxon>
        <taxon>Arachnida</taxon>
        <taxon>Acari</taxon>
        <taxon>Parasitiformes</taxon>
        <taxon>Ixodida</taxon>
        <taxon>Ixodoidea</taxon>
        <taxon>Ixodidae</taxon>
        <taxon>Hyalomminae</taxon>
        <taxon>Hyalomma</taxon>
    </lineage>
</organism>
<name>A0ACB7SXM3_HYAAI</name>